<dbReference type="Proteomes" id="UP001497444">
    <property type="component" value="Chromosome 17"/>
</dbReference>
<evidence type="ECO:0000313" key="1">
    <source>
        <dbReference type="EMBL" id="CAK9265140.1"/>
    </source>
</evidence>
<organism evidence="1 2">
    <name type="scientific">Sphagnum jensenii</name>
    <dbReference type="NCBI Taxonomy" id="128206"/>
    <lineage>
        <taxon>Eukaryota</taxon>
        <taxon>Viridiplantae</taxon>
        <taxon>Streptophyta</taxon>
        <taxon>Embryophyta</taxon>
        <taxon>Bryophyta</taxon>
        <taxon>Sphagnophytina</taxon>
        <taxon>Sphagnopsida</taxon>
        <taxon>Sphagnales</taxon>
        <taxon>Sphagnaceae</taxon>
        <taxon>Sphagnum</taxon>
    </lineage>
</organism>
<gene>
    <name evidence="1" type="ORF">CSSPJE1EN1_LOCUS10618</name>
</gene>
<dbReference type="EMBL" id="OZ020112">
    <property type="protein sequence ID" value="CAK9265140.1"/>
    <property type="molecule type" value="Genomic_DNA"/>
</dbReference>
<reference evidence="1" key="1">
    <citation type="submission" date="2024-02" db="EMBL/GenBank/DDBJ databases">
        <authorList>
            <consortium name="ELIXIR-Norway"/>
            <consortium name="Elixir Norway"/>
        </authorList>
    </citation>
    <scope>NUCLEOTIDE SEQUENCE</scope>
</reference>
<accession>A0ABP0WI45</accession>
<keyword evidence="2" id="KW-1185">Reference proteome</keyword>
<evidence type="ECO:0000313" key="2">
    <source>
        <dbReference type="Proteomes" id="UP001497444"/>
    </source>
</evidence>
<proteinExistence type="predicted"/>
<name>A0ABP0WI45_9BRYO</name>
<sequence length="96" mass="10694">MAGIMIVAGEQGLLGSGRKISGKNVPSELRLGLAEDQSLRNACLAVSWKEDLKSHGKRGNDANTWRNLIRFFGVLRFIRRQELLGFASGVEWCHRV</sequence>
<protein>
    <submittedName>
        <fullName evidence="1">Uncharacterized protein</fullName>
    </submittedName>
</protein>